<comment type="subcellular location">
    <subcellularLocation>
        <location evidence="2">Apical cell membrane</location>
        <topology evidence="2">Multi-pass membrane protein</topology>
    </subcellularLocation>
    <subcellularLocation>
        <location evidence="4">Basolateral cell membrane</location>
        <topology evidence="4">Multi-pass membrane protein</topology>
    </subcellularLocation>
    <subcellularLocation>
        <location evidence="3">Cytoplasm</location>
    </subcellularLocation>
    <subcellularLocation>
        <location evidence="1">Endosome membrane</location>
        <topology evidence="1">Multi-pass membrane protein</topology>
    </subcellularLocation>
</comment>
<keyword evidence="5" id="KW-0813">Transport</keyword>
<reference evidence="25" key="2">
    <citation type="submission" date="2021-01" db="UniProtKB">
        <authorList>
            <consortium name="EnsemblMetazoa"/>
        </authorList>
    </citation>
    <scope>IDENTIFICATION</scope>
</reference>
<evidence type="ECO:0000256" key="23">
    <source>
        <dbReference type="SAM" id="Phobius"/>
    </source>
</evidence>
<dbReference type="GO" id="GO:0055085">
    <property type="term" value="P:transmembrane transport"/>
    <property type="evidence" value="ECO:0000318"/>
    <property type="project" value="GO_Central"/>
</dbReference>
<dbReference type="PROSITE" id="PS50850">
    <property type="entry name" value="MFS"/>
    <property type="match status" value="1"/>
</dbReference>
<evidence type="ECO:0000256" key="1">
    <source>
        <dbReference type="ARBA" id="ARBA00004337"/>
    </source>
</evidence>
<evidence type="ECO:0000256" key="5">
    <source>
        <dbReference type="ARBA" id="ARBA00022448"/>
    </source>
</evidence>
<feature type="domain" description="Major facilitator superfamily (MFS) profile" evidence="24">
    <location>
        <begin position="60"/>
        <end position="493"/>
    </location>
</feature>
<dbReference type="GeneID" id="115927465"/>
<dbReference type="RefSeq" id="XP_030849275.1">
    <property type="nucleotide sequence ID" value="XM_030993415.1"/>
</dbReference>
<dbReference type="GO" id="GO:0015293">
    <property type="term" value="F:symporter activity"/>
    <property type="evidence" value="ECO:0007669"/>
    <property type="project" value="UniProtKB-KW"/>
</dbReference>
<evidence type="ECO:0000256" key="10">
    <source>
        <dbReference type="ARBA" id="ARBA00022847"/>
    </source>
</evidence>
<evidence type="ECO:0000256" key="11">
    <source>
        <dbReference type="ARBA" id="ARBA00022954"/>
    </source>
</evidence>
<dbReference type="Proteomes" id="UP000007110">
    <property type="component" value="Unassembled WGS sequence"/>
</dbReference>
<dbReference type="GO" id="GO:0005542">
    <property type="term" value="F:folic acid binding"/>
    <property type="evidence" value="ECO:0007669"/>
    <property type="project" value="UniProtKB-KW"/>
</dbReference>
<dbReference type="RefSeq" id="XP_030849272.1">
    <property type="nucleotide sequence ID" value="XM_030993412.1"/>
</dbReference>
<feature type="transmembrane region" description="Helical" evidence="23">
    <location>
        <begin position="403"/>
        <end position="422"/>
    </location>
</feature>
<dbReference type="RefSeq" id="XP_030849273.1">
    <property type="nucleotide sequence ID" value="XM_030993413.1"/>
</dbReference>
<keyword evidence="12 23" id="KW-1133">Transmembrane helix</keyword>
<dbReference type="EnsemblMetazoa" id="XM_030993414">
    <property type="protein sequence ID" value="XP_030849274"/>
    <property type="gene ID" value="LOC115927465"/>
</dbReference>
<feature type="transmembrane region" description="Helical" evidence="23">
    <location>
        <begin position="185"/>
        <end position="205"/>
    </location>
</feature>
<feature type="transmembrane region" description="Helical" evidence="23">
    <location>
        <begin position="121"/>
        <end position="141"/>
    </location>
</feature>
<evidence type="ECO:0000256" key="20">
    <source>
        <dbReference type="ARBA" id="ARBA00047769"/>
    </source>
</evidence>
<dbReference type="InParanoid" id="A0A7M7T2M0"/>
<feature type="transmembrane region" description="Helical" evidence="23">
    <location>
        <begin position="217"/>
        <end position="235"/>
    </location>
</feature>
<protein>
    <recommendedName>
        <fullName evidence="18">Proton-coupled folate transporter</fullName>
    </recommendedName>
    <alternativeName>
        <fullName evidence="19">Solute carrier family 46 member 1</fullName>
    </alternativeName>
</protein>
<evidence type="ECO:0000256" key="19">
    <source>
        <dbReference type="ARBA" id="ARBA00042514"/>
    </source>
</evidence>
<dbReference type="GO" id="GO:0022857">
    <property type="term" value="F:transmembrane transporter activity"/>
    <property type="evidence" value="ECO:0000318"/>
    <property type="project" value="GO_Central"/>
</dbReference>
<feature type="compositionally biased region" description="Polar residues" evidence="22">
    <location>
        <begin position="1"/>
        <end position="17"/>
    </location>
</feature>
<keyword evidence="9" id="KW-0967">Endosome</keyword>
<keyword evidence="8 23" id="KW-0812">Transmembrane</keyword>
<evidence type="ECO:0000256" key="16">
    <source>
        <dbReference type="ARBA" id="ARBA00036193"/>
    </source>
</evidence>
<dbReference type="PANTHER" id="PTHR23507">
    <property type="entry name" value="ZGC:174356"/>
    <property type="match status" value="1"/>
</dbReference>
<comment type="catalytic activity">
    <reaction evidence="21">
        <text>methotrexate(in) + H(+)(in) = methotrexate(out) + H(+)(out)</text>
        <dbReference type="Rhea" id="RHEA:70163"/>
        <dbReference type="ChEBI" id="CHEBI:15378"/>
        <dbReference type="ChEBI" id="CHEBI:50681"/>
    </reaction>
</comment>
<comment type="catalytic activity">
    <reaction evidence="16">
        <text>(6S)-5-methyl-5,6,7,8-tetrahydrofolate(in) + H(+)(in) = (6S)-5-methyl-5,6,7,8-tetrahydrofolate(out) + H(+)(out)</text>
        <dbReference type="Rhea" id="RHEA:70167"/>
        <dbReference type="ChEBI" id="CHEBI:15378"/>
        <dbReference type="ChEBI" id="CHEBI:18608"/>
    </reaction>
</comment>
<evidence type="ECO:0000256" key="17">
    <source>
        <dbReference type="ARBA" id="ARBA00036250"/>
    </source>
</evidence>
<keyword evidence="11" id="KW-0290">Folate-binding</keyword>
<evidence type="ECO:0000256" key="8">
    <source>
        <dbReference type="ARBA" id="ARBA00022692"/>
    </source>
</evidence>
<feature type="transmembrane region" description="Helical" evidence="23">
    <location>
        <begin position="378"/>
        <end position="397"/>
    </location>
</feature>
<accession>A0A7M7T2M0</accession>
<reference evidence="26" key="1">
    <citation type="submission" date="2015-02" db="EMBL/GenBank/DDBJ databases">
        <title>Genome sequencing for Strongylocentrotus purpuratus.</title>
        <authorList>
            <person name="Murali S."/>
            <person name="Liu Y."/>
            <person name="Vee V."/>
            <person name="English A."/>
            <person name="Wang M."/>
            <person name="Skinner E."/>
            <person name="Han Y."/>
            <person name="Muzny D.M."/>
            <person name="Worley K.C."/>
            <person name="Gibbs R.A."/>
        </authorList>
    </citation>
    <scope>NUCLEOTIDE SEQUENCE</scope>
</reference>
<feature type="transmembrane region" description="Helical" evidence="23">
    <location>
        <begin position="434"/>
        <end position="459"/>
    </location>
</feature>
<feature type="transmembrane region" description="Helical" evidence="23">
    <location>
        <begin position="347"/>
        <end position="371"/>
    </location>
</feature>
<evidence type="ECO:0000256" key="13">
    <source>
        <dbReference type="ARBA" id="ARBA00023136"/>
    </source>
</evidence>
<comment type="catalytic activity">
    <reaction evidence="17">
        <text>folate(in) + H(+)(in) = folate(out) + H(+)(out)</text>
        <dbReference type="Rhea" id="RHEA:70159"/>
        <dbReference type="ChEBI" id="CHEBI:15378"/>
        <dbReference type="ChEBI" id="CHEBI:62501"/>
    </reaction>
</comment>
<dbReference type="GO" id="GO:0016324">
    <property type="term" value="C:apical plasma membrane"/>
    <property type="evidence" value="ECO:0007669"/>
    <property type="project" value="UniProtKB-SubCell"/>
</dbReference>
<feature type="transmembrane region" description="Helical" evidence="23">
    <location>
        <begin position="465"/>
        <end position="488"/>
    </location>
</feature>
<name>A0A7M7T2M0_STRPU</name>
<dbReference type="EnsemblMetazoa" id="XM_030993413">
    <property type="protein sequence ID" value="XP_030849273"/>
    <property type="gene ID" value="LOC115927465"/>
</dbReference>
<evidence type="ECO:0000256" key="2">
    <source>
        <dbReference type="ARBA" id="ARBA00004424"/>
    </source>
</evidence>
<dbReference type="GO" id="GO:0010008">
    <property type="term" value="C:endosome membrane"/>
    <property type="evidence" value="ECO:0007669"/>
    <property type="project" value="UniProtKB-SubCell"/>
</dbReference>
<evidence type="ECO:0000256" key="6">
    <source>
        <dbReference type="ARBA" id="ARBA00022475"/>
    </source>
</evidence>
<dbReference type="Gene3D" id="1.20.1250.20">
    <property type="entry name" value="MFS general substrate transporter like domains"/>
    <property type="match status" value="2"/>
</dbReference>
<keyword evidence="7" id="KW-0963">Cytoplasm</keyword>
<evidence type="ECO:0000259" key="24">
    <source>
        <dbReference type="PROSITE" id="PS50850"/>
    </source>
</evidence>
<evidence type="ECO:0000313" key="25">
    <source>
        <dbReference type="EnsemblMetazoa" id="XP_030849273"/>
    </source>
</evidence>
<feature type="transmembrane region" description="Helical" evidence="23">
    <location>
        <begin position="311"/>
        <end position="335"/>
    </location>
</feature>
<evidence type="ECO:0000313" key="26">
    <source>
        <dbReference type="Proteomes" id="UP000007110"/>
    </source>
</evidence>
<evidence type="ECO:0000256" key="7">
    <source>
        <dbReference type="ARBA" id="ARBA00022490"/>
    </source>
</evidence>
<feature type="region of interest" description="Disordered" evidence="22">
    <location>
        <begin position="1"/>
        <end position="37"/>
    </location>
</feature>
<dbReference type="OrthoDB" id="419734at2759"/>
<dbReference type="EnsemblMetazoa" id="XM_030993412">
    <property type="protein sequence ID" value="XP_030849272"/>
    <property type="gene ID" value="LOC115927465"/>
</dbReference>
<evidence type="ECO:0000256" key="4">
    <source>
        <dbReference type="ARBA" id="ARBA00004554"/>
    </source>
</evidence>
<dbReference type="InterPro" id="IPR011701">
    <property type="entry name" value="MFS"/>
</dbReference>
<sequence>MEADNSTINSSGVSSKPSDVADHTEYASSPAEQTTQCQDVKFEGQHKRAVSRYITVEVPLALTVLTYQLIATMKAEYLHDRLSAKYNHSLIHNSSASTCGPSTNLNESHIGDMIQAETSTWLLYLGLAYSIPGVFMAILVGSLSDTFGRKPALCLNIIGSCLLSTVYLFIVYYQAPVEYLLIGDFISGVTGGQALLLSTGAAYVADVTSEKSRTPRIIFLETIFFIGMGAGQISLGTALQYSPDHSFRKYLAPLWLALGCALASLVYTVLPNVLIETVDRRNRRKSVGVRVLVSGIVDIIRINNNGRRLKVIMYTVVMVCIVITAKCQSQLTIVYSLGEPFCFNPLMVSILTVVGLSIQALGMIFSGAVLGRILSENWILQLSFWNTGLFFLIVALAQKGFQLFIAAGIGVFGAICFPVVRSQLSKLASEHERGLMLAFVGCMDSIGTLLTPIILNNIYSETVSFYPPLVFFFSAAFEIIPTVCVGILQCRHRREVKYHVINRENIEEHSEAQ</sequence>
<comment type="catalytic activity">
    <reaction evidence="20">
        <text>pemetrexed(in) + H(+)(in) = pemetrexed(out) + H(+)(out)</text>
        <dbReference type="Rhea" id="RHEA:70171"/>
        <dbReference type="ChEBI" id="CHEBI:15378"/>
        <dbReference type="ChEBI" id="CHEBI:63724"/>
    </reaction>
</comment>
<dbReference type="Pfam" id="PF07690">
    <property type="entry name" value="MFS_1"/>
    <property type="match status" value="2"/>
</dbReference>
<dbReference type="EnsemblMetazoa" id="XM_030993415">
    <property type="protein sequence ID" value="XP_030849275"/>
    <property type="gene ID" value="LOC115927465"/>
</dbReference>
<keyword evidence="6" id="KW-1003">Cell membrane</keyword>
<organism evidence="25 26">
    <name type="scientific">Strongylocentrotus purpuratus</name>
    <name type="common">Purple sea urchin</name>
    <dbReference type="NCBI Taxonomy" id="7668"/>
    <lineage>
        <taxon>Eukaryota</taxon>
        <taxon>Metazoa</taxon>
        <taxon>Echinodermata</taxon>
        <taxon>Eleutherozoa</taxon>
        <taxon>Echinozoa</taxon>
        <taxon>Echinoidea</taxon>
        <taxon>Euechinoidea</taxon>
        <taxon>Echinacea</taxon>
        <taxon>Camarodonta</taxon>
        <taxon>Echinidea</taxon>
        <taxon>Strongylocentrotidae</taxon>
        <taxon>Strongylocentrotus</taxon>
    </lineage>
</organism>
<keyword evidence="15" id="KW-0325">Glycoprotein</keyword>
<feature type="transmembrane region" description="Helical" evidence="23">
    <location>
        <begin position="255"/>
        <end position="275"/>
    </location>
</feature>
<dbReference type="OMA" id="FIMHISC"/>
<evidence type="ECO:0000256" key="14">
    <source>
        <dbReference type="ARBA" id="ARBA00023157"/>
    </source>
</evidence>
<evidence type="ECO:0000256" key="12">
    <source>
        <dbReference type="ARBA" id="ARBA00022989"/>
    </source>
</evidence>
<dbReference type="GO" id="GO:0005886">
    <property type="term" value="C:plasma membrane"/>
    <property type="evidence" value="ECO:0000318"/>
    <property type="project" value="GO_Central"/>
</dbReference>
<dbReference type="AlphaFoldDB" id="A0A7M7T2M0"/>
<keyword evidence="13 23" id="KW-0472">Membrane</keyword>
<dbReference type="InterPro" id="IPR036259">
    <property type="entry name" value="MFS_trans_sf"/>
</dbReference>
<keyword evidence="26" id="KW-1185">Reference proteome</keyword>
<proteinExistence type="predicted"/>
<dbReference type="KEGG" id="spu:115927465"/>
<keyword evidence="10" id="KW-0769">Symport</keyword>
<keyword evidence="14" id="KW-1015">Disulfide bond</keyword>
<evidence type="ECO:0000256" key="15">
    <source>
        <dbReference type="ARBA" id="ARBA00023180"/>
    </source>
</evidence>
<evidence type="ECO:0000256" key="3">
    <source>
        <dbReference type="ARBA" id="ARBA00004496"/>
    </source>
</evidence>
<dbReference type="RefSeq" id="XP_030849274.1">
    <property type="nucleotide sequence ID" value="XM_030993414.1"/>
</dbReference>
<feature type="compositionally biased region" description="Polar residues" evidence="22">
    <location>
        <begin position="26"/>
        <end position="37"/>
    </location>
</feature>
<dbReference type="SUPFAM" id="SSF103473">
    <property type="entry name" value="MFS general substrate transporter"/>
    <property type="match status" value="1"/>
</dbReference>
<feature type="transmembrane region" description="Helical" evidence="23">
    <location>
        <begin position="153"/>
        <end position="173"/>
    </location>
</feature>
<evidence type="ECO:0000256" key="21">
    <source>
        <dbReference type="ARBA" id="ARBA00047850"/>
    </source>
</evidence>
<dbReference type="InterPro" id="IPR020846">
    <property type="entry name" value="MFS_dom"/>
</dbReference>
<evidence type="ECO:0000256" key="18">
    <source>
        <dbReference type="ARBA" id="ARBA00040650"/>
    </source>
</evidence>
<evidence type="ECO:0000256" key="22">
    <source>
        <dbReference type="SAM" id="MobiDB-lite"/>
    </source>
</evidence>
<dbReference type="GO" id="GO:0016323">
    <property type="term" value="C:basolateral plasma membrane"/>
    <property type="evidence" value="ECO:0007669"/>
    <property type="project" value="UniProtKB-SubCell"/>
</dbReference>
<evidence type="ECO:0000256" key="9">
    <source>
        <dbReference type="ARBA" id="ARBA00022753"/>
    </source>
</evidence>
<dbReference type="PANTHER" id="PTHR23507:SF2">
    <property type="entry name" value="PROTON-COUPLED FOLATE TRANSPORTER"/>
    <property type="match status" value="1"/>
</dbReference>